<dbReference type="SUPFAM" id="SSF53474">
    <property type="entry name" value="alpha/beta-Hydrolases"/>
    <property type="match status" value="1"/>
</dbReference>
<reference evidence="2 3" key="1">
    <citation type="submission" date="2018-08" db="EMBL/GenBank/DDBJ databases">
        <title>Acidipila sp. 4G-K13, an acidobacterium isolated from forest soil.</title>
        <authorList>
            <person name="Gao Z.-H."/>
            <person name="Qiu L.-H."/>
        </authorList>
    </citation>
    <scope>NUCLEOTIDE SEQUENCE [LARGE SCALE GENOMIC DNA]</scope>
    <source>
        <strain evidence="2 3">4G-K13</strain>
    </source>
</reference>
<feature type="region of interest" description="Disordered" evidence="1">
    <location>
        <begin position="1"/>
        <end position="42"/>
    </location>
</feature>
<dbReference type="InterPro" id="IPR029058">
    <property type="entry name" value="AB_hydrolase_fold"/>
</dbReference>
<dbReference type="PANTHER" id="PTHR48098">
    <property type="entry name" value="ENTEROCHELIN ESTERASE-RELATED"/>
    <property type="match status" value="1"/>
</dbReference>
<protein>
    <submittedName>
        <fullName evidence="2">Esterase family protein</fullName>
    </submittedName>
</protein>
<dbReference type="PANTHER" id="PTHR48098:SF6">
    <property type="entry name" value="FERRI-BACILLIBACTIN ESTERASE BESA"/>
    <property type="match status" value="1"/>
</dbReference>
<evidence type="ECO:0000313" key="2">
    <source>
        <dbReference type="EMBL" id="RFU15545.1"/>
    </source>
</evidence>
<dbReference type="EMBL" id="QVQT01000006">
    <property type="protein sequence ID" value="RFU15545.1"/>
    <property type="molecule type" value="Genomic_DNA"/>
</dbReference>
<proteinExistence type="predicted"/>
<feature type="compositionally biased region" description="Basic and acidic residues" evidence="1">
    <location>
        <begin position="1"/>
        <end position="18"/>
    </location>
</feature>
<dbReference type="RefSeq" id="WP_117302646.1">
    <property type="nucleotide sequence ID" value="NZ_QVQT02000006.1"/>
</dbReference>
<evidence type="ECO:0000256" key="1">
    <source>
        <dbReference type="SAM" id="MobiDB-lite"/>
    </source>
</evidence>
<dbReference type="AlphaFoldDB" id="A0A372IL12"/>
<keyword evidence="3" id="KW-1185">Reference proteome</keyword>
<gene>
    <name evidence="2" type="ORF">D0Y96_18050</name>
</gene>
<organism evidence="2 3">
    <name type="scientific">Paracidobacterium acidisoli</name>
    <dbReference type="NCBI Taxonomy" id="2303751"/>
    <lineage>
        <taxon>Bacteria</taxon>
        <taxon>Pseudomonadati</taxon>
        <taxon>Acidobacteriota</taxon>
        <taxon>Terriglobia</taxon>
        <taxon>Terriglobales</taxon>
        <taxon>Acidobacteriaceae</taxon>
        <taxon>Paracidobacterium</taxon>
    </lineage>
</organism>
<dbReference type="InterPro" id="IPR050583">
    <property type="entry name" value="Mycobacterial_A85_antigen"/>
</dbReference>
<dbReference type="Gene3D" id="3.40.50.1820">
    <property type="entry name" value="alpha/beta hydrolase"/>
    <property type="match status" value="1"/>
</dbReference>
<sequence>MERIVRRQTTRREGRDKGLATQIPASAPMQPPPAAEERARERTRRARLRVHTKFHSRFLPDDRDVTVYLPPGYEEETNRRYPVLVMHDGQNLFDPRTSFVQGRTWRMAETADAAIAAGEIEPLVIVGVANTGERRMAEYTPTRDWKMGGGEAAQYGELLTEELLPFLRTNYRLMYGPEHTGLGGSSLGGLATLYLGLKYPELFGRLAVHSPSVWWHHKSIVGLVNEMAPLVPLRARIWLDAGDAEAKKMIADTDLLYRRLLAHGWRDGADLHYERVAGGTHDEAAWALRVMPMLRFLFPA</sequence>
<dbReference type="Pfam" id="PF00756">
    <property type="entry name" value="Esterase"/>
    <property type="match status" value="1"/>
</dbReference>
<dbReference type="OrthoDB" id="9794761at2"/>
<name>A0A372IL12_9BACT</name>
<accession>A0A372IL12</accession>
<comment type="caution">
    <text evidence="2">The sequence shown here is derived from an EMBL/GenBank/DDBJ whole genome shotgun (WGS) entry which is preliminary data.</text>
</comment>
<dbReference type="Proteomes" id="UP000264702">
    <property type="component" value="Unassembled WGS sequence"/>
</dbReference>
<dbReference type="InterPro" id="IPR000801">
    <property type="entry name" value="Esterase-like"/>
</dbReference>
<evidence type="ECO:0000313" key="3">
    <source>
        <dbReference type="Proteomes" id="UP000264702"/>
    </source>
</evidence>